<name>A0A3A6QG68_9EURY</name>
<dbReference type="EMBL" id="QMDW01000003">
    <property type="protein sequence ID" value="RJX51047.1"/>
    <property type="molecule type" value="Genomic_DNA"/>
</dbReference>
<dbReference type="Proteomes" id="UP000281564">
    <property type="component" value="Unassembled WGS sequence"/>
</dbReference>
<dbReference type="InterPro" id="IPR019109">
    <property type="entry name" value="MamF_MmsF"/>
</dbReference>
<accession>A0A3A6QG68</accession>
<keyword evidence="7" id="KW-1185">Reference proteome</keyword>
<protein>
    <submittedName>
        <fullName evidence="6">DUF4870 domain-containing protein</fullName>
    </submittedName>
</protein>
<evidence type="ECO:0000256" key="4">
    <source>
        <dbReference type="ARBA" id="ARBA00023136"/>
    </source>
</evidence>
<feature type="transmembrane region" description="Helical" evidence="5">
    <location>
        <begin position="53"/>
        <end position="75"/>
    </location>
</feature>
<comment type="subcellular location">
    <subcellularLocation>
        <location evidence="1">Membrane</location>
        <topology evidence="1">Multi-pass membrane protein</topology>
    </subcellularLocation>
</comment>
<dbReference type="AlphaFoldDB" id="A0A3A6QG68"/>
<keyword evidence="3 5" id="KW-1133">Transmembrane helix</keyword>
<keyword evidence="2 5" id="KW-0812">Transmembrane</keyword>
<gene>
    <name evidence="6" type="ORF">DP106_02885</name>
</gene>
<evidence type="ECO:0000313" key="7">
    <source>
        <dbReference type="Proteomes" id="UP000281564"/>
    </source>
</evidence>
<evidence type="ECO:0000256" key="2">
    <source>
        <dbReference type="ARBA" id="ARBA00022692"/>
    </source>
</evidence>
<sequence>MPTQAAGDTTLAALAHASALVAAFFGPLLFLLLADDDDELVRENANNALNFQIVLFIATVIAAVLVFAFVGILLLPILGVIDVIFVIIGTVNANNGEIYAYPLTPNII</sequence>
<evidence type="ECO:0000256" key="3">
    <source>
        <dbReference type="ARBA" id="ARBA00022989"/>
    </source>
</evidence>
<feature type="transmembrane region" description="Helical" evidence="5">
    <location>
        <begin position="12"/>
        <end position="33"/>
    </location>
</feature>
<evidence type="ECO:0000256" key="1">
    <source>
        <dbReference type="ARBA" id="ARBA00004141"/>
    </source>
</evidence>
<dbReference type="RefSeq" id="WP_120083281.1">
    <property type="nucleotide sequence ID" value="NZ_QMDW01000003.1"/>
</dbReference>
<evidence type="ECO:0000313" key="6">
    <source>
        <dbReference type="EMBL" id="RJX51047.1"/>
    </source>
</evidence>
<comment type="caution">
    <text evidence="6">The sequence shown here is derived from an EMBL/GenBank/DDBJ whole genome shotgun (WGS) entry which is preliminary data.</text>
</comment>
<dbReference type="Pfam" id="PF09685">
    <property type="entry name" value="MamF_MmsF"/>
    <property type="match status" value="1"/>
</dbReference>
<reference evidence="6 7" key="1">
    <citation type="submission" date="2018-06" db="EMBL/GenBank/DDBJ databases">
        <title>Halonotius sp. F13-13 a new haloarchaeeon isolated from a solar saltern from Isla Cristina, Huelva, Spain.</title>
        <authorList>
            <person name="Duran-Viseras A."/>
            <person name="Sanchez-Porro C."/>
            <person name="Ventosa A."/>
        </authorList>
    </citation>
    <scope>NUCLEOTIDE SEQUENCE [LARGE SCALE GENOMIC DNA]</scope>
    <source>
        <strain evidence="6 7">CECT 7525</strain>
    </source>
</reference>
<evidence type="ECO:0000256" key="5">
    <source>
        <dbReference type="SAM" id="Phobius"/>
    </source>
</evidence>
<organism evidence="6 7">
    <name type="scientific">Halonotius pteroides</name>
    <dbReference type="NCBI Taxonomy" id="268735"/>
    <lineage>
        <taxon>Archaea</taxon>
        <taxon>Methanobacteriati</taxon>
        <taxon>Methanobacteriota</taxon>
        <taxon>Stenosarchaea group</taxon>
        <taxon>Halobacteria</taxon>
        <taxon>Halobacteriales</taxon>
        <taxon>Haloferacaceae</taxon>
        <taxon>Halonotius</taxon>
    </lineage>
</organism>
<keyword evidence="4 5" id="KW-0472">Membrane</keyword>
<proteinExistence type="predicted"/>